<feature type="signal peptide" evidence="2">
    <location>
        <begin position="1"/>
        <end position="24"/>
    </location>
</feature>
<accession>A0A8K0NPH3</accession>
<name>A0A8K0NPH3_9TREE</name>
<keyword evidence="4" id="KW-1185">Reference proteome</keyword>
<feature type="chain" id="PRO_5035463893" evidence="2">
    <location>
        <begin position="25"/>
        <end position="306"/>
    </location>
</feature>
<dbReference type="EMBL" id="JABELV010000030">
    <property type="protein sequence ID" value="KAG7562533.1"/>
    <property type="molecule type" value="Genomic_DNA"/>
</dbReference>
<sequence length="306" mass="33814">MKFALVSTALTAAAFLSPFTNAQAYQQHAYQAPLPVQSQNAPAPPPGIGLQVAQTLEGMTGWNVTGMYARVIRSKEFDRTRDEAEGFVRLTDRNYNSLVKHEQLPEGGKERVWFSIIHAPPSDVTSTAYLDAMTNAARIARSNKTDPLDHIKWGRIDFLTETELAARWLVFKPPVFVIATNRGKDLRFLTPRMVGPNGTTLETIMREEHWKNAPIWNSAYAPGGSRAFIVDWYVRLVQLWSKFTTTVPSWALLFIMPMATQRIMSWMHSGTPAPGVPAAPASARSTPAPAKVVTPKPAAAGKKGKK</sequence>
<reference evidence="3" key="1">
    <citation type="submission" date="2020-04" db="EMBL/GenBank/DDBJ databases">
        <title>Analysis of mating type loci in Filobasidium floriforme.</title>
        <authorList>
            <person name="Nowrousian M."/>
        </authorList>
    </citation>
    <scope>NUCLEOTIDE SEQUENCE</scope>
    <source>
        <strain evidence="3">CBS 6242</strain>
    </source>
</reference>
<keyword evidence="2" id="KW-0732">Signal</keyword>
<dbReference type="AlphaFoldDB" id="A0A8K0NPH3"/>
<proteinExistence type="predicted"/>
<organism evidence="3 4">
    <name type="scientific">Filobasidium floriforme</name>
    <dbReference type="NCBI Taxonomy" id="5210"/>
    <lineage>
        <taxon>Eukaryota</taxon>
        <taxon>Fungi</taxon>
        <taxon>Dikarya</taxon>
        <taxon>Basidiomycota</taxon>
        <taxon>Agaricomycotina</taxon>
        <taxon>Tremellomycetes</taxon>
        <taxon>Filobasidiales</taxon>
        <taxon>Filobasidiaceae</taxon>
        <taxon>Filobasidium</taxon>
    </lineage>
</organism>
<comment type="caution">
    <text evidence="3">The sequence shown here is derived from an EMBL/GenBank/DDBJ whole genome shotgun (WGS) entry which is preliminary data.</text>
</comment>
<dbReference type="Proteomes" id="UP000812966">
    <property type="component" value="Unassembled WGS sequence"/>
</dbReference>
<evidence type="ECO:0000256" key="2">
    <source>
        <dbReference type="SAM" id="SignalP"/>
    </source>
</evidence>
<evidence type="ECO:0000313" key="3">
    <source>
        <dbReference type="EMBL" id="KAG7562533.1"/>
    </source>
</evidence>
<gene>
    <name evidence="3" type="ORF">FFLO_02007</name>
</gene>
<protein>
    <submittedName>
        <fullName evidence="3">Uncharacterized protein</fullName>
    </submittedName>
</protein>
<feature type="region of interest" description="Disordered" evidence="1">
    <location>
        <begin position="274"/>
        <end position="306"/>
    </location>
</feature>
<evidence type="ECO:0000313" key="4">
    <source>
        <dbReference type="Proteomes" id="UP000812966"/>
    </source>
</evidence>
<evidence type="ECO:0000256" key="1">
    <source>
        <dbReference type="SAM" id="MobiDB-lite"/>
    </source>
</evidence>